<dbReference type="Pfam" id="PF01636">
    <property type="entry name" value="APH"/>
    <property type="match status" value="1"/>
</dbReference>
<accession>A0ABW0RU95</accession>
<dbReference type="PANTHER" id="PTHR43883">
    <property type="entry name" value="SLR0207 PROTEIN"/>
    <property type="match status" value="1"/>
</dbReference>
<reference evidence="3" key="1">
    <citation type="journal article" date="2019" name="Int. J. Syst. Evol. Microbiol.">
        <title>The Global Catalogue of Microorganisms (GCM) 10K type strain sequencing project: providing services to taxonomists for standard genome sequencing and annotation.</title>
        <authorList>
            <consortium name="The Broad Institute Genomics Platform"/>
            <consortium name="The Broad Institute Genome Sequencing Center for Infectious Disease"/>
            <person name="Wu L."/>
            <person name="Ma J."/>
        </authorList>
    </citation>
    <scope>NUCLEOTIDE SEQUENCE [LARGE SCALE GENOMIC DNA]</scope>
    <source>
        <strain evidence="3">CGMCC 4.5798</strain>
    </source>
</reference>
<dbReference type="Proteomes" id="UP001596086">
    <property type="component" value="Unassembled WGS sequence"/>
</dbReference>
<dbReference type="SUPFAM" id="SSF52540">
    <property type="entry name" value="P-loop containing nucleoside triphosphate hydrolases"/>
    <property type="match status" value="1"/>
</dbReference>
<dbReference type="Gene3D" id="3.40.50.300">
    <property type="entry name" value="P-loop containing nucleotide triphosphate hydrolases"/>
    <property type="match status" value="1"/>
</dbReference>
<protein>
    <submittedName>
        <fullName evidence="2">AAA family ATPase</fullName>
    </submittedName>
</protein>
<dbReference type="InterPro" id="IPR002575">
    <property type="entry name" value="Aminoglycoside_PTrfase"/>
</dbReference>
<dbReference type="InterPro" id="IPR052732">
    <property type="entry name" value="Cell-binding_unc_protein"/>
</dbReference>
<evidence type="ECO:0000313" key="3">
    <source>
        <dbReference type="Proteomes" id="UP001596086"/>
    </source>
</evidence>
<dbReference type="Gene3D" id="3.90.1200.10">
    <property type="match status" value="1"/>
</dbReference>
<evidence type="ECO:0000259" key="1">
    <source>
        <dbReference type="Pfam" id="PF01636"/>
    </source>
</evidence>
<sequence>MNAQAQQRRLIDRIARMLEADGKDVGQFETHISRVLVAAGYAFKFKKALRLPFLDFSTLEARRFYCQEECRLNRRLAPGVYIDVAPVGGSLVHPVLGGAGEAIEYAVRMHAFEQSDLWSKRLAHGLLDGGDVDGLALLLAGFHLDAARAPPDAGWGAPEGVSASFGDTLAELRELVPQGAGEDRLPVLGEWESLERMRLGRAFRHRKAQGMIRACHGDLHCDNILTTNGQVQAFDCIEFSEDLRWIDVMSDLAFAHMDLEFHGRPELAARLLNRYLEITGDYAGLAVFTYYRVYRAVVRAKVMLLRASQLGTPAGDRAAARLAGLSYLAFAQRCSRTGQRAIMITHGYSGSGKTTFSRGVVELLGAIQLRSDVERKRLYGDLAEVAPDGLYSDATTRRTYEHLRKLATAVVAAGWPVIVDAAFLMAWQREAFRRLAADMIVPFFVFDVHAGHTAMRDRIRSRRQSAADASDADERVLERQYDASEALAPEERVHALFIDTEPGLSPKRVRETCAPVLSMFRAASQAAQAGPVHAAHIAGQQRSGDWPQG</sequence>
<proteinExistence type="predicted"/>
<dbReference type="EMBL" id="JBHSMZ010000001">
    <property type="protein sequence ID" value="MFC5547090.1"/>
    <property type="molecule type" value="Genomic_DNA"/>
</dbReference>
<dbReference type="PANTHER" id="PTHR43883:SF1">
    <property type="entry name" value="GLUCONOKINASE"/>
    <property type="match status" value="1"/>
</dbReference>
<dbReference type="Pfam" id="PF13671">
    <property type="entry name" value="AAA_33"/>
    <property type="match status" value="1"/>
</dbReference>
<dbReference type="InterPro" id="IPR011009">
    <property type="entry name" value="Kinase-like_dom_sf"/>
</dbReference>
<keyword evidence="3" id="KW-1185">Reference proteome</keyword>
<dbReference type="InterPro" id="IPR027417">
    <property type="entry name" value="P-loop_NTPase"/>
</dbReference>
<name>A0ABW0RU95_9BURK</name>
<dbReference type="SUPFAM" id="SSF56112">
    <property type="entry name" value="Protein kinase-like (PK-like)"/>
    <property type="match status" value="1"/>
</dbReference>
<feature type="domain" description="Aminoglycoside phosphotransferase" evidence="1">
    <location>
        <begin position="132"/>
        <end position="286"/>
    </location>
</feature>
<gene>
    <name evidence="2" type="ORF">ACFPO9_01005</name>
</gene>
<dbReference type="RefSeq" id="WP_379765722.1">
    <property type="nucleotide sequence ID" value="NZ_JBHSMZ010000001.1"/>
</dbReference>
<organism evidence="2 3">
    <name type="scientific">Massilia aerilata</name>
    <dbReference type="NCBI Taxonomy" id="453817"/>
    <lineage>
        <taxon>Bacteria</taxon>
        <taxon>Pseudomonadati</taxon>
        <taxon>Pseudomonadota</taxon>
        <taxon>Betaproteobacteria</taxon>
        <taxon>Burkholderiales</taxon>
        <taxon>Oxalobacteraceae</taxon>
        <taxon>Telluria group</taxon>
        <taxon>Massilia</taxon>
    </lineage>
</organism>
<comment type="caution">
    <text evidence="2">The sequence shown here is derived from an EMBL/GenBank/DDBJ whole genome shotgun (WGS) entry which is preliminary data.</text>
</comment>
<evidence type="ECO:0000313" key="2">
    <source>
        <dbReference type="EMBL" id="MFC5547090.1"/>
    </source>
</evidence>